<dbReference type="EMBL" id="JYDO01000228">
    <property type="protein sequence ID" value="KRZ66722.1"/>
    <property type="molecule type" value="Genomic_DNA"/>
</dbReference>
<accession>A0A0V1M5P9</accession>
<keyword evidence="2" id="KW-1185">Reference proteome</keyword>
<gene>
    <name evidence="1" type="ORF">T10_4895</name>
</gene>
<comment type="caution">
    <text evidence="1">The sequence shown here is derived from an EMBL/GenBank/DDBJ whole genome shotgun (WGS) entry which is preliminary data.</text>
</comment>
<reference evidence="1 2" key="1">
    <citation type="submission" date="2015-01" db="EMBL/GenBank/DDBJ databases">
        <title>Evolution of Trichinella species and genotypes.</title>
        <authorList>
            <person name="Korhonen P.K."/>
            <person name="Edoardo P."/>
            <person name="Giuseppe L.R."/>
            <person name="Gasser R.B."/>
        </authorList>
    </citation>
    <scope>NUCLEOTIDE SEQUENCE [LARGE SCALE GENOMIC DNA]</scope>
    <source>
        <strain evidence="1">ISS1980</strain>
    </source>
</reference>
<organism evidence="1 2">
    <name type="scientific">Trichinella papuae</name>
    <dbReference type="NCBI Taxonomy" id="268474"/>
    <lineage>
        <taxon>Eukaryota</taxon>
        <taxon>Metazoa</taxon>
        <taxon>Ecdysozoa</taxon>
        <taxon>Nematoda</taxon>
        <taxon>Enoplea</taxon>
        <taxon>Dorylaimia</taxon>
        <taxon>Trichinellida</taxon>
        <taxon>Trichinellidae</taxon>
        <taxon>Trichinella</taxon>
    </lineage>
</organism>
<dbReference type="Proteomes" id="UP000054843">
    <property type="component" value="Unassembled WGS sequence"/>
</dbReference>
<evidence type="ECO:0000313" key="1">
    <source>
        <dbReference type="EMBL" id="KRZ66722.1"/>
    </source>
</evidence>
<name>A0A0V1M5P9_9BILA</name>
<dbReference type="OrthoDB" id="5918993at2759"/>
<protein>
    <submittedName>
        <fullName evidence="1">Uncharacterized protein</fullName>
    </submittedName>
</protein>
<proteinExistence type="predicted"/>
<sequence>MERPKSILPWSGQLTSIRQNRVRTLPFLLGQAARMLLEHEAGEIKSRKNLCLLNEQKSSHSRTCLPENVCKFLFHCYVYAYMALVSMVAGVRCAVRVHGRSPCD</sequence>
<dbReference type="AlphaFoldDB" id="A0A0V1M5P9"/>
<evidence type="ECO:0000313" key="2">
    <source>
        <dbReference type="Proteomes" id="UP000054843"/>
    </source>
</evidence>